<name>A0A6B0R2N6_9CETA</name>
<sequence>MLFRGKARVENYQIEQQCVTVEGAEQRSHREIPGKILGFLKSRSVMRLSVCSSVLAQGAEVEIDYSTCFPTGGTPFSPPSCLLSQDKLQFSKSFFASDPDPLGLLFEVVVPPRGERSVRCPASTSA</sequence>
<accession>A0A6B0R2N6</accession>
<dbReference type="Proteomes" id="UP000322234">
    <property type="component" value="Unassembled WGS sequence"/>
</dbReference>
<comment type="caution">
    <text evidence="1">The sequence shown here is derived from an EMBL/GenBank/DDBJ whole genome shotgun (WGS) entry which is preliminary data.</text>
</comment>
<reference evidence="1" key="1">
    <citation type="submission" date="2019-10" db="EMBL/GenBank/DDBJ databases">
        <title>The sequence and de novo assembly of the wild yak genome.</title>
        <authorList>
            <person name="Liu Y."/>
        </authorList>
    </citation>
    <scope>NUCLEOTIDE SEQUENCE [LARGE SCALE GENOMIC DNA]</scope>
    <source>
        <strain evidence="1">WY2019</strain>
    </source>
</reference>
<organism evidence="1 2">
    <name type="scientific">Bos mutus</name>
    <name type="common">wild yak</name>
    <dbReference type="NCBI Taxonomy" id="72004"/>
    <lineage>
        <taxon>Eukaryota</taxon>
        <taxon>Metazoa</taxon>
        <taxon>Chordata</taxon>
        <taxon>Craniata</taxon>
        <taxon>Vertebrata</taxon>
        <taxon>Euteleostomi</taxon>
        <taxon>Mammalia</taxon>
        <taxon>Eutheria</taxon>
        <taxon>Laurasiatheria</taxon>
        <taxon>Artiodactyla</taxon>
        <taxon>Ruminantia</taxon>
        <taxon>Pecora</taxon>
        <taxon>Bovidae</taxon>
        <taxon>Bovinae</taxon>
        <taxon>Bos</taxon>
    </lineage>
</organism>
<keyword evidence="2" id="KW-1185">Reference proteome</keyword>
<dbReference type="EMBL" id="VBQZ03000021">
    <property type="protein sequence ID" value="MXQ84428.1"/>
    <property type="molecule type" value="Genomic_DNA"/>
</dbReference>
<evidence type="ECO:0000313" key="2">
    <source>
        <dbReference type="Proteomes" id="UP000322234"/>
    </source>
</evidence>
<dbReference type="AlphaFoldDB" id="A0A6B0R2N6"/>
<evidence type="ECO:0000313" key="1">
    <source>
        <dbReference type="EMBL" id="MXQ84428.1"/>
    </source>
</evidence>
<gene>
    <name evidence="1" type="ORF">E5288_WYG020863</name>
</gene>
<proteinExistence type="predicted"/>
<protein>
    <submittedName>
        <fullName evidence="1">Uncharacterized protein</fullName>
    </submittedName>
</protein>